<evidence type="ECO:0000313" key="5">
    <source>
        <dbReference type="EMBL" id="CAH9062152.1"/>
    </source>
</evidence>
<dbReference type="SMART" id="SM00448">
    <property type="entry name" value="REC"/>
    <property type="match status" value="1"/>
</dbReference>
<evidence type="ECO:0000259" key="3">
    <source>
        <dbReference type="PROSITE" id="PS50110"/>
    </source>
</evidence>
<dbReference type="PANTHER" id="PTHR44591">
    <property type="entry name" value="STRESS RESPONSE REGULATOR PROTEIN 1"/>
    <property type="match status" value="1"/>
</dbReference>
<evidence type="ECO:0000256" key="1">
    <source>
        <dbReference type="ARBA" id="ARBA00022553"/>
    </source>
</evidence>
<keyword evidence="6" id="KW-1185">Reference proteome</keyword>
<organism evidence="5 6">
    <name type="scientific">Pseudoalteromonas holothuriae</name>
    <dbReference type="NCBI Taxonomy" id="2963714"/>
    <lineage>
        <taxon>Bacteria</taxon>
        <taxon>Pseudomonadati</taxon>
        <taxon>Pseudomonadota</taxon>
        <taxon>Gammaproteobacteria</taxon>
        <taxon>Alteromonadales</taxon>
        <taxon>Pseudoalteromonadaceae</taxon>
        <taxon>Pseudoalteromonas</taxon>
    </lineage>
</organism>
<dbReference type="InterPro" id="IPR011006">
    <property type="entry name" value="CheY-like_superfamily"/>
</dbReference>
<evidence type="ECO:0000313" key="6">
    <source>
        <dbReference type="Proteomes" id="UP001152467"/>
    </source>
</evidence>
<dbReference type="InterPro" id="IPR050595">
    <property type="entry name" value="Bact_response_regulator"/>
</dbReference>
<comment type="caution">
    <text evidence="5">The sequence shown here is derived from an EMBL/GenBank/DDBJ whole genome shotgun (WGS) entry which is preliminary data.</text>
</comment>
<evidence type="ECO:0000256" key="2">
    <source>
        <dbReference type="PROSITE-ProRule" id="PRU00169"/>
    </source>
</evidence>
<dbReference type="Proteomes" id="UP001152485">
    <property type="component" value="Unassembled WGS sequence"/>
</dbReference>
<dbReference type="Proteomes" id="UP001152467">
    <property type="component" value="Unassembled WGS sequence"/>
</dbReference>
<dbReference type="SUPFAM" id="SSF52172">
    <property type="entry name" value="CheY-like"/>
    <property type="match status" value="1"/>
</dbReference>
<name>A0A9W4VT41_9GAMM</name>
<dbReference type="Pfam" id="PF00072">
    <property type="entry name" value="Response_reg"/>
    <property type="match status" value="1"/>
</dbReference>
<dbReference type="InterPro" id="IPR001789">
    <property type="entry name" value="Sig_transdc_resp-reg_receiver"/>
</dbReference>
<proteinExistence type="predicted"/>
<sequence length="136" mass="15257">MQKVLIVDDESPVLRAFNRLFAKEYALTLVNDPLKAVESFADNHYDLILSDIKMPNMDGFELLQAFAAHYPDSGRMLVSGYTDLDECQGAVEKGIADIIVSKPWDNFELTSIVKLLLENGKLKSEIAHLKAQLETK</sequence>
<dbReference type="Gene3D" id="3.40.50.2300">
    <property type="match status" value="1"/>
</dbReference>
<reference evidence="5 7" key="1">
    <citation type="submission" date="2022-07" db="EMBL/GenBank/DDBJ databases">
        <authorList>
            <person name="Criscuolo A."/>
        </authorList>
    </citation>
    <scope>NUCLEOTIDE SEQUENCE</scope>
    <source>
        <strain evidence="7">CIP 111951</strain>
        <strain evidence="5">CIP111854</strain>
        <strain evidence="4">CIP111951</strain>
    </source>
</reference>
<gene>
    <name evidence="5" type="primary">atoC_2</name>
    <name evidence="5" type="ORF">PSECIP111854_02955</name>
    <name evidence="4" type="ORF">PSECIP111951_02575</name>
</gene>
<dbReference type="RefSeq" id="WP_261593827.1">
    <property type="nucleotide sequence ID" value="NZ_CAMAPC010000012.1"/>
</dbReference>
<protein>
    <submittedName>
        <fullName evidence="5">Regulatory protein AtoC</fullName>
    </submittedName>
</protein>
<dbReference type="PROSITE" id="PS50110">
    <property type="entry name" value="RESPONSE_REGULATORY"/>
    <property type="match status" value="1"/>
</dbReference>
<dbReference type="AlphaFoldDB" id="A0A9W4VT41"/>
<dbReference type="EMBL" id="CAMAPD010000012">
    <property type="protein sequence ID" value="CAH9061857.1"/>
    <property type="molecule type" value="Genomic_DNA"/>
</dbReference>
<evidence type="ECO:0000313" key="7">
    <source>
        <dbReference type="Proteomes" id="UP001152485"/>
    </source>
</evidence>
<feature type="domain" description="Response regulatory" evidence="3">
    <location>
        <begin position="3"/>
        <end position="117"/>
    </location>
</feature>
<dbReference type="PANTHER" id="PTHR44591:SF19">
    <property type="entry name" value="TWO-COMPONENT RESPONSE REGULATOR-RELATED"/>
    <property type="match status" value="1"/>
</dbReference>
<dbReference type="EMBL" id="CAMAPC010000012">
    <property type="protein sequence ID" value="CAH9062152.1"/>
    <property type="molecule type" value="Genomic_DNA"/>
</dbReference>
<evidence type="ECO:0000313" key="4">
    <source>
        <dbReference type="EMBL" id="CAH9061857.1"/>
    </source>
</evidence>
<accession>A0A9W4VT41</accession>
<feature type="modified residue" description="4-aspartylphosphate" evidence="2">
    <location>
        <position position="51"/>
    </location>
</feature>
<keyword evidence="1 2" id="KW-0597">Phosphoprotein</keyword>
<dbReference type="GO" id="GO:0000160">
    <property type="term" value="P:phosphorelay signal transduction system"/>
    <property type="evidence" value="ECO:0007669"/>
    <property type="project" value="InterPro"/>
</dbReference>